<evidence type="ECO:0000313" key="11">
    <source>
        <dbReference type="EMBL" id="KAF8392624.1"/>
    </source>
</evidence>
<keyword evidence="6" id="KW-0804">Transcription</keyword>
<dbReference type="GO" id="GO:0005516">
    <property type="term" value="F:calmodulin binding"/>
    <property type="evidence" value="ECO:0007669"/>
    <property type="project" value="InterPro"/>
</dbReference>
<comment type="similarity">
    <text evidence="2">Belongs to the plant ACBP60 protein family.</text>
</comment>
<evidence type="ECO:0000256" key="3">
    <source>
        <dbReference type="ARBA" id="ARBA00023015"/>
    </source>
</evidence>
<comment type="caution">
    <text evidence="11">The sequence shown here is derived from an EMBL/GenBank/DDBJ whole genome shotgun (WGS) entry which is preliminary data.</text>
</comment>
<name>A0A834YNR4_TETSI</name>
<comment type="subcellular location">
    <subcellularLocation>
        <location evidence="1">Nucleus</location>
    </subcellularLocation>
</comment>
<evidence type="ECO:0000256" key="4">
    <source>
        <dbReference type="ARBA" id="ARBA00023125"/>
    </source>
</evidence>
<evidence type="ECO:0000256" key="1">
    <source>
        <dbReference type="ARBA" id="ARBA00004123"/>
    </source>
</evidence>
<feature type="domain" description="Calmodulin binding protein-like N-terminal" evidence="8">
    <location>
        <begin position="86"/>
        <end position="233"/>
    </location>
</feature>
<reference evidence="11 12" key="1">
    <citation type="submission" date="2020-04" db="EMBL/GenBank/DDBJ databases">
        <title>Plant Genome Project.</title>
        <authorList>
            <person name="Zhang R.-G."/>
        </authorList>
    </citation>
    <scope>NUCLEOTIDE SEQUENCE [LARGE SCALE GENOMIC DNA]</scope>
    <source>
        <strain evidence="11">YNK0</strain>
        <tissue evidence="11">Leaf</tissue>
    </source>
</reference>
<evidence type="ECO:0000259" key="9">
    <source>
        <dbReference type="Pfam" id="PF20451"/>
    </source>
</evidence>
<evidence type="ECO:0000313" key="12">
    <source>
        <dbReference type="Proteomes" id="UP000655225"/>
    </source>
</evidence>
<dbReference type="GO" id="GO:0003700">
    <property type="term" value="F:DNA-binding transcription factor activity"/>
    <property type="evidence" value="ECO:0007669"/>
    <property type="project" value="TreeGrafter"/>
</dbReference>
<dbReference type="EMBL" id="JABCRI010000016">
    <property type="protein sequence ID" value="KAF8392624.1"/>
    <property type="molecule type" value="Genomic_DNA"/>
</dbReference>
<feature type="domain" description="Calmodulin binding protein C-terminal" evidence="10">
    <location>
        <begin position="316"/>
        <end position="378"/>
    </location>
</feature>
<dbReference type="PANTHER" id="PTHR31713:SF43">
    <property type="entry name" value="CALMODULIN-BINDING PROTEIN 60 G"/>
    <property type="match status" value="1"/>
</dbReference>
<dbReference type="InterPro" id="IPR046829">
    <property type="entry name" value="Calmod_bind_C"/>
</dbReference>
<dbReference type="OMA" id="RMARPLY"/>
<keyword evidence="4" id="KW-0238">DNA-binding</keyword>
<dbReference type="Pfam" id="PF20451">
    <property type="entry name" value="Calmod_bind_M"/>
    <property type="match status" value="1"/>
</dbReference>
<dbReference type="PANTHER" id="PTHR31713">
    <property type="entry name" value="OS02G0177800 PROTEIN"/>
    <property type="match status" value="1"/>
</dbReference>
<evidence type="ECO:0000256" key="6">
    <source>
        <dbReference type="ARBA" id="ARBA00023163"/>
    </source>
</evidence>
<evidence type="ECO:0008006" key="13">
    <source>
        <dbReference type="Google" id="ProtNLM"/>
    </source>
</evidence>
<keyword evidence="7" id="KW-0539">Nucleus</keyword>
<accession>A0A834YNR4</accession>
<feature type="domain" description="Calmodulin binding protein central" evidence="9">
    <location>
        <begin position="246"/>
        <end position="311"/>
    </location>
</feature>
<protein>
    <recommendedName>
        <fullName evidence="13">Calmodulin-binding protein</fullName>
    </recommendedName>
</protein>
<sequence>MVPKRHFHGGNDCSEVPVQEPKRRHTLANVVREVMRGLSIQEFLSKFEPVLRKVVREEVERGVLLYIHSSPRPSLNQIEPSGSRGWQLHFINKLPLTIFTGSRIVAEDNRPVQIGIFGVFSKNRITSCPLSSIKIEIIVLDGDFGTDGQEDWTEKEFAASILREREGKRPLVMGDLVISLIDGFGHLGDITFTDNSSWIRSRKFRLGARAVQSTCSEERIREARSEAFIVKDHRGVLYRKHHPPSLGDEIWRLEKIGKDGAFHSRLADNGINTVQDFMRLLVTDPSLLRSILGNGMSSKTWETIIQHATACVLDNKLYMYYNAAQRVGLVFNSIYIVVWATFDGQNYQALNNLTSSQMLLVDSLKQHAYKNVKDMIEIDDTLVVGPSRPLPRLQAVSFPGSSLVVQLPDFPVTHQDQMATQLSFNQSTTAQYIVEDCVQLEQVAMKQDCPPKVYTPIQRNSFNMRNSCTIPCESSGNDWSPTGSSDPVMPCGHLAVDDNVQVQMPAWFPGTSTWGHGNRLHPASRDLKEW</sequence>
<dbReference type="Proteomes" id="UP000655225">
    <property type="component" value="Unassembled WGS sequence"/>
</dbReference>
<dbReference type="GO" id="GO:0005634">
    <property type="term" value="C:nucleus"/>
    <property type="evidence" value="ECO:0007669"/>
    <property type="project" value="UniProtKB-SubCell"/>
</dbReference>
<dbReference type="AlphaFoldDB" id="A0A834YNR4"/>
<organism evidence="11 12">
    <name type="scientific">Tetracentron sinense</name>
    <name type="common">Spur-leaf</name>
    <dbReference type="NCBI Taxonomy" id="13715"/>
    <lineage>
        <taxon>Eukaryota</taxon>
        <taxon>Viridiplantae</taxon>
        <taxon>Streptophyta</taxon>
        <taxon>Embryophyta</taxon>
        <taxon>Tracheophyta</taxon>
        <taxon>Spermatophyta</taxon>
        <taxon>Magnoliopsida</taxon>
        <taxon>Trochodendrales</taxon>
        <taxon>Trochodendraceae</taxon>
        <taxon>Tetracentron</taxon>
    </lineage>
</organism>
<dbReference type="InterPro" id="IPR046831">
    <property type="entry name" value="Calmodulin_bind_N"/>
</dbReference>
<gene>
    <name evidence="11" type="ORF">HHK36_022972</name>
</gene>
<keyword evidence="5" id="KW-0010">Activator</keyword>
<dbReference type="InterPro" id="IPR012416">
    <property type="entry name" value="CBP60"/>
</dbReference>
<keyword evidence="3" id="KW-0805">Transcription regulation</keyword>
<evidence type="ECO:0000256" key="2">
    <source>
        <dbReference type="ARBA" id="ARBA00007214"/>
    </source>
</evidence>
<evidence type="ECO:0000259" key="8">
    <source>
        <dbReference type="Pfam" id="PF07887"/>
    </source>
</evidence>
<keyword evidence="12" id="KW-1185">Reference proteome</keyword>
<dbReference type="GO" id="GO:0080142">
    <property type="term" value="P:regulation of salicylic acid biosynthetic process"/>
    <property type="evidence" value="ECO:0007669"/>
    <property type="project" value="TreeGrafter"/>
</dbReference>
<dbReference type="Pfam" id="PF20452">
    <property type="entry name" value="Calmod_bind_C"/>
    <property type="match status" value="1"/>
</dbReference>
<dbReference type="GO" id="GO:0043565">
    <property type="term" value="F:sequence-specific DNA binding"/>
    <property type="evidence" value="ECO:0007669"/>
    <property type="project" value="TreeGrafter"/>
</dbReference>
<dbReference type="InterPro" id="IPR046830">
    <property type="entry name" value="Calmod_bind_M"/>
</dbReference>
<evidence type="ECO:0000259" key="10">
    <source>
        <dbReference type="Pfam" id="PF20452"/>
    </source>
</evidence>
<proteinExistence type="inferred from homology"/>
<evidence type="ECO:0000256" key="7">
    <source>
        <dbReference type="ARBA" id="ARBA00023242"/>
    </source>
</evidence>
<dbReference type="Pfam" id="PF07887">
    <property type="entry name" value="Calmodulin_bind"/>
    <property type="match status" value="1"/>
</dbReference>
<evidence type="ECO:0000256" key="5">
    <source>
        <dbReference type="ARBA" id="ARBA00023159"/>
    </source>
</evidence>
<dbReference type="OrthoDB" id="748178at2759"/>